<feature type="domain" description="Aconitase/3-isopropylmalate dehydratase large subunit alpha/beta/alpha" evidence="7">
    <location>
        <begin position="130"/>
        <end position="243"/>
    </location>
</feature>
<reference evidence="9" key="1">
    <citation type="submission" date="2020-06" db="EMBL/GenBank/DDBJ databases">
        <authorList>
            <person name="Li T."/>
            <person name="Hu X."/>
            <person name="Zhang T."/>
            <person name="Song X."/>
            <person name="Zhang H."/>
            <person name="Dai N."/>
            <person name="Sheng W."/>
            <person name="Hou X."/>
            <person name="Wei L."/>
        </authorList>
    </citation>
    <scope>NUCLEOTIDE SEQUENCE</scope>
    <source>
        <strain evidence="9">K16</strain>
        <tissue evidence="9">Leaf</tissue>
    </source>
</reference>
<evidence type="ECO:0000259" key="8">
    <source>
        <dbReference type="Pfam" id="PF00694"/>
    </source>
</evidence>
<dbReference type="InterPro" id="IPR001030">
    <property type="entry name" value="Acoase/IPM_deHydtase_lsu_aba"/>
</dbReference>
<feature type="domain" description="Aconitase A/isopropylmalate dehydratase small subunit swivel" evidence="8">
    <location>
        <begin position="446"/>
        <end position="493"/>
    </location>
</feature>
<comment type="cofactor">
    <cofactor evidence="1">
        <name>[4Fe-4S] cluster</name>
        <dbReference type="ChEBI" id="CHEBI:49883"/>
    </cofactor>
</comment>
<dbReference type="Gene3D" id="3.30.499.10">
    <property type="entry name" value="Aconitase, domain 3"/>
    <property type="match status" value="2"/>
</dbReference>
<dbReference type="GO" id="GO:0043436">
    <property type="term" value="P:oxoacid metabolic process"/>
    <property type="evidence" value="ECO:0007669"/>
    <property type="project" value="UniProtKB-ARBA"/>
</dbReference>
<comment type="similarity">
    <text evidence="2">Belongs to the aconitase/IPM isomerase family.</text>
</comment>
<dbReference type="SUPFAM" id="SSF53732">
    <property type="entry name" value="Aconitase iron-sulfur domain"/>
    <property type="match status" value="1"/>
</dbReference>
<dbReference type="InterPro" id="IPR015931">
    <property type="entry name" value="Acnase/IPM_dHydase_lsu_aba_1/3"/>
</dbReference>
<organism evidence="9 10">
    <name type="scientific">Sesamum angolense</name>
    <dbReference type="NCBI Taxonomy" id="2727404"/>
    <lineage>
        <taxon>Eukaryota</taxon>
        <taxon>Viridiplantae</taxon>
        <taxon>Streptophyta</taxon>
        <taxon>Embryophyta</taxon>
        <taxon>Tracheophyta</taxon>
        <taxon>Spermatophyta</taxon>
        <taxon>Magnoliopsida</taxon>
        <taxon>eudicotyledons</taxon>
        <taxon>Gunneridae</taxon>
        <taxon>Pentapetalae</taxon>
        <taxon>asterids</taxon>
        <taxon>lamiids</taxon>
        <taxon>Lamiales</taxon>
        <taxon>Pedaliaceae</taxon>
        <taxon>Sesamum</taxon>
    </lineage>
</organism>
<name>A0AAE1WR97_9LAMI</name>
<reference evidence="9" key="2">
    <citation type="journal article" date="2024" name="Plant">
        <title>Genomic evolution and insights into agronomic trait innovations of Sesamum species.</title>
        <authorList>
            <person name="Miao H."/>
            <person name="Wang L."/>
            <person name="Qu L."/>
            <person name="Liu H."/>
            <person name="Sun Y."/>
            <person name="Le M."/>
            <person name="Wang Q."/>
            <person name="Wei S."/>
            <person name="Zheng Y."/>
            <person name="Lin W."/>
            <person name="Duan Y."/>
            <person name="Cao H."/>
            <person name="Xiong S."/>
            <person name="Wang X."/>
            <person name="Wei L."/>
            <person name="Li C."/>
            <person name="Ma Q."/>
            <person name="Ju M."/>
            <person name="Zhao R."/>
            <person name="Li G."/>
            <person name="Mu C."/>
            <person name="Tian Q."/>
            <person name="Mei H."/>
            <person name="Zhang T."/>
            <person name="Gao T."/>
            <person name="Zhang H."/>
        </authorList>
    </citation>
    <scope>NUCLEOTIDE SEQUENCE</scope>
    <source>
        <strain evidence="9">K16</strain>
    </source>
</reference>
<keyword evidence="10" id="KW-1185">Reference proteome</keyword>
<dbReference type="InterPro" id="IPR000573">
    <property type="entry name" value="AconitaseA/IPMdHydase_ssu_swvl"/>
</dbReference>
<dbReference type="AlphaFoldDB" id="A0AAE1WR97"/>
<gene>
    <name evidence="9" type="ORF">Sango_1275100</name>
</gene>
<dbReference type="PANTHER" id="PTHR11670">
    <property type="entry name" value="ACONITASE/IRON-RESPONSIVE ELEMENT FAMILY MEMBER"/>
    <property type="match status" value="1"/>
</dbReference>
<evidence type="ECO:0000256" key="3">
    <source>
        <dbReference type="ARBA" id="ARBA00022723"/>
    </source>
</evidence>
<dbReference type="GO" id="GO:0046872">
    <property type="term" value="F:metal ion binding"/>
    <property type="evidence" value="ECO:0007669"/>
    <property type="project" value="UniProtKB-KW"/>
</dbReference>
<dbReference type="GO" id="GO:0016836">
    <property type="term" value="F:hydro-lyase activity"/>
    <property type="evidence" value="ECO:0007669"/>
    <property type="project" value="UniProtKB-ARBA"/>
</dbReference>
<dbReference type="Gene3D" id="6.10.190.10">
    <property type="match status" value="1"/>
</dbReference>
<evidence type="ECO:0000256" key="1">
    <source>
        <dbReference type="ARBA" id="ARBA00001966"/>
    </source>
</evidence>
<protein>
    <submittedName>
        <fullName evidence="9">Aconitate hydratase, cytoplasmic</fullName>
    </submittedName>
</protein>
<proteinExistence type="inferred from homology"/>
<sequence length="567" mass="62811">MYITSGTSALLRRASHSSSSSAGKRVFSSLSRKPASPSPSPSVNGNLHSVGQQHLRSLSYLSAARWSHGVDWKSPPSLAAQIRIASVSSDTLLHRKIATMDKLPYSIRILLESAIRNCDGFQVTKEDVEKIIDWENTSPKLVEIPFKPARVLLQDFTGVPAVVDLACMRDAMNKLGSDSNKINPLVPVDLVIDHSVQVDVARSENAVQANMELEFQRNKERFAFLKWGSKAFQNMLVVPPGSADEHGLFAAGGGWFKLSGQLRNGGHWATDFGFKTCHKQMRKPFTFGPKSFHSSKADEKIKGDYYALSSTNRHKPDKVDIDFDKEPIGLGKDGKDVYFRDIWPSTEEVAEGNPMWNQLSVPDAKLYSWDTSSTYIHEPPYFKNMTMNPPGPHGVKDAYCLLNFGDSITTDHISPAGSIHKDSPAAKFLIERGVDRKDFNSYGSRREYGSGSSRDWAAKGPMLLGVKAVIAKSFERIHRSNLVGMGIIPLCFKPGEDADTLGLTGHERYTIDLPSKISDIRPGQDVTVVTDTGKQFTCTVRFDTEVELAYFNHGGILPYVIRQLTKQ</sequence>
<keyword evidence="3" id="KW-0479">Metal-binding</keyword>
<dbReference type="Pfam" id="PF00694">
    <property type="entry name" value="Aconitase_C"/>
    <property type="match status" value="1"/>
</dbReference>
<keyword evidence="4" id="KW-0408">Iron</keyword>
<dbReference type="Proteomes" id="UP001289374">
    <property type="component" value="Unassembled WGS sequence"/>
</dbReference>
<feature type="region of interest" description="Disordered" evidence="6">
    <location>
        <begin position="14"/>
        <end position="48"/>
    </location>
</feature>
<accession>A0AAE1WR97</accession>
<dbReference type="GO" id="GO:0051536">
    <property type="term" value="F:iron-sulfur cluster binding"/>
    <property type="evidence" value="ECO:0007669"/>
    <property type="project" value="UniProtKB-KW"/>
</dbReference>
<dbReference type="InterPro" id="IPR036008">
    <property type="entry name" value="Aconitase_4Fe-4S_dom"/>
</dbReference>
<dbReference type="Gene3D" id="3.20.19.10">
    <property type="entry name" value="Aconitase, domain 4"/>
    <property type="match status" value="2"/>
</dbReference>
<dbReference type="SUPFAM" id="SSF52016">
    <property type="entry name" value="LeuD/IlvD-like"/>
    <property type="match status" value="1"/>
</dbReference>
<dbReference type="EMBL" id="JACGWL010000007">
    <property type="protein sequence ID" value="KAK4397996.1"/>
    <property type="molecule type" value="Genomic_DNA"/>
</dbReference>
<dbReference type="InterPro" id="IPR015928">
    <property type="entry name" value="Aconitase/3IPM_dehydase_swvl"/>
</dbReference>
<comment type="caution">
    <text evidence="9">The sequence shown here is derived from an EMBL/GenBank/DDBJ whole genome shotgun (WGS) entry which is preliminary data.</text>
</comment>
<keyword evidence="5" id="KW-0411">Iron-sulfur</keyword>
<evidence type="ECO:0000313" key="10">
    <source>
        <dbReference type="Proteomes" id="UP001289374"/>
    </source>
</evidence>
<dbReference type="Pfam" id="PF00330">
    <property type="entry name" value="Aconitase"/>
    <property type="match status" value="1"/>
</dbReference>
<dbReference type="InterPro" id="IPR006249">
    <property type="entry name" value="Aconitase/IRP2"/>
</dbReference>
<evidence type="ECO:0000256" key="5">
    <source>
        <dbReference type="ARBA" id="ARBA00023014"/>
    </source>
</evidence>
<evidence type="ECO:0000259" key="7">
    <source>
        <dbReference type="Pfam" id="PF00330"/>
    </source>
</evidence>
<evidence type="ECO:0000256" key="6">
    <source>
        <dbReference type="SAM" id="MobiDB-lite"/>
    </source>
</evidence>
<evidence type="ECO:0000256" key="4">
    <source>
        <dbReference type="ARBA" id="ARBA00023004"/>
    </source>
</evidence>
<evidence type="ECO:0000256" key="2">
    <source>
        <dbReference type="ARBA" id="ARBA00007185"/>
    </source>
</evidence>
<feature type="compositionally biased region" description="Low complexity" evidence="6">
    <location>
        <begin position="14"/>
        <end position="35"/>
    </location>
</feature>
<evidence type="ECO:0000313" key="9">
    <source>
        <dbReference type="EMBL" id="KAK4397996.1"/>
    </source>
</evidence>